<feature type="domain" description="DUF1214" evidence="1">
    <location>
        <begin position="296"/>
        <end position="336"/>
    </location>
</feature>
<protein>
    <recommendedName>
        <fullName evidence="1">DUF1214 domain-containing protein</fullName>
    </recommendedName>
</protein>
<keyword evidence="3" id="KW-1185">Reference proteome</keyword>
<name>A0ABU6F6D7_9ACTN</name>
<dbReference type="Proteomes" id="UP001354931">
    <property type="component" value="Unassembled WGS sequence"/>
</dbReference>
<gene>
    <name evidence="2" type="ORF">OKJ99_18940</name>
</gene>
<dbReference type="RefSeq" id="WP_326017807.1">
    <property type="nucleotide sequence ID" value="NZ_JAOZYC010000122.1"/>
</dbReference>
<organism evidence="2 3">
    <name type="scientific">Streptomyces endophyticus</name>
    <dbReference type="NCBI Taxonomy" id="714166"/>
    <lineage>
        <taxon>Bacteria</taxon>
        <taxon>Bacillati</taxon>
        <taxon>Actinomycetota</taxon>
        <taxon>Actinomycetes</taxon>
        <taxon>Kitasatosporales</taxon>
        <taxon>Streptomycetaceae</taxon>
        <taxon>Streptomyces</taxon>
    </lineage>
</organism>
<proteinExistence type="predicted"/>
<accession>A0ABU6F6D7</accession>
<sequence length="358" mass="40508">MNAVWEKFCADLLDVGKILHDDIVPQDPLTQAEGVRYLSRLVRYATINCVEYTDPRWPSLTSAPNPNMRTKIGADNPDNIYLRANISGRHTYRVTGTRGTIPLLTFGSRVNRYHIDGTMLQTGDLHAHDVEVDEHGRFSFIASVDRPAEGAWLPLAPDSNLISVRQTYQDRPSEIPAELSIECLDPDGEFAPLTPEQMSERLTAAIGMVRGTANTFLEWSRRFRPRANEIVDWGQESFQKAGGDPTIFYLHGYWKLAEDEAWVIETEVPDCEYFNFVLQNFWVESLDFHRTNIYLNNHTAKLNDDGTLTIVVAAKDQGHGNWINTDGHREGTFALRWIKADSHPIPTSKVVKVRGAGR</sequence>
<evidence type="ECO:0000313" key="2">
    <source>
        <dbReference type="EMBL" id="MEB8339569.1"/>
    </source>
</evidence>
<dbReference type="Pfam" id="PF06742">
    <property type="entry name" value="DUF1214"/>
    <property type="match status" value="1"/>
</dbReference>
<evidence type="ECO:0000259" key="1">
    <source>
        <dbReference type="Pfam" id="PF06742"/>
    </source>
</evidence>
<dbReference type="EMBL" id="JAOZYC010000122">
    <property type="protein sequence ID" value="MEB8339569.1"/>
    <property type="molecule type" value="Genomic_DNA"/>
</dbReference>
<reference evidence="2 3" key="1">
    <citation type="submission" date="2022-10" db="EMBL/GenBank/DDBJ databases">
        <authorList>
            <person name="Xie J."/>
            <person name="Shen N."/>
        </authorList>
    </citation>
    <scope>NUCLEOTIDE SEQUENCE [LARGE SCALE GENOMIC DNA]</scope>
    <source>
        <strain evidence="2 3">YIM65594</strain>
    </source>
</reference>
<evidence type="ECO:0000313" key="3">
    <source>
        <dbReference type="Proteomes" id="UP001354931"/>
    </source>
</evidence>
<dbReference type="InterPro" id="IPR010621">
    <property type="entry name" value="DUF1214"/>
</dbReference>
<comment type="caution">
    <text evidence="2">The sequence shown here is derived from an EMBL/GenBank/DDBJ whole genome shotgun (WGS) entry which is preliminary data.</text>
</comment>